<name>I7AG10_ENCRO</name>
<dbReference type="HOGENOM" id="CLU_1085976_0_0_1"/>
<dbReference type="Proteomes" id="UP000010094">
    <property type="component" value="Chromosome IXa"/>
</dbReference>
<dbReference type="VEuPathDB" id="MicrosporidiaDB:EROM_090430"/>
<sequence>MESLINKLNKWHELKKRHSYMLDQKREKEVEAVIEKVKRTRDIEMLLGILATDSDKCKDLEGFLSTEFKRSIGFNSKERINTIIKCMCILDFECERYRLMMIDHLENIYSKIGKASVTERIESLARLKEYDETNGLRIHEYIESRINEEIDRYVERIPVENPKELDGWLNEMVGVCRYRPRVLEMYKGLEIKYFSMCLGIVMMNDKTSALEDTVYLVNKIRRRSAAVGVSIDNEVMGKLNEYEMLWEGDIKALFLK</sequence>
<organism evidence="1 2">
    <name type="scientific">Encephalitozoon romaleae (strain SJ-2008)</name>
    <name type="common">Microsporidian parasite</name>
    <dbReference type="NCBI Taxonomy" id="1178016"/>
    <lineage>
        <taxon>Eukaryota</taxon>
        <taxon>Fungi</taxon>
        <taxon>Fungi incertae sedis</taxon>
        <taxon>Microsporidia</taxon>
        <taxon>Unikaryonidae</taxon>
        <taxon>Encephalitozoon</taxon>
    </lineage>
</organism>
<reference evidence="1" key="1">
    <citation type="journal article" date="2012" name="Proc. Natl. Acad. Sci. U.S.A.">
        <title>Gain and loss of multiple functionally related, horizontally transferred genes in the reduced genomes of two microsporidian parasites.</title>
        <authorList>
            <person name="Pombert J.-F."/>
            <person name="Selman M."/>
            <person name="Burki F."/>
            <person name="Bardell F.T."/>
            <person name="Farinelli L."/>
            <person name="Solter L.F."/>
            <person name="Whitman D.W."/>
            <person name="Weiss L.M."/>
            <person name="Corradi N."/>
            <person name="Keeling P.J."/>
        </authorList>
    </citation>
    <scope>NUCLEOTIDE SEQUENCE [LARGE SCALE GENOMIC DNA]</scope>
    <source>
        <strain evidence="1">SJ-2008</strain>
    </source>
</reference>
<dbReference type="GeneID" id="20521982"/>
<gene>
    <name evidence="1" type="ordered locus">EROM_090430</name>
</gene>
<dbReference type="AlphaFoldDB" id="I7AG10"/>
<proteinExistence type="predicted"/>
<dbReference type="RefSeq" id="XP_009265157.1">
    <property type="nucleotide sequence ID" value="XM_009266882.1"/>
</dbReference>
<evidence type="ECO:0000313" key="1">
    <source>
        <dbReference type="EMBL" id="AFN83660.1"/>
    </source>
</evidence>
<dbReference type="EMBL" id="CP003526">
    <property type="protein sequence ID" value="AFN83660.1"/>
    <property type="molecule type" value="Genomic_DNA"/>
</dbReference>
<evidence type="ECO:0000313" key="2">
    <source>
        <dbReference type="Proteomes" id="UP000010094"/>
    </source>
</evidence>
<dbReference type="OrthoDB" id="2190594at2759"/>
<accession>I7AG10</accession>
<dbReference type="KEGG" id="ero:EROM_090430"/>
<protein>
    <submittedName>
        <fullName evidence="1">Uncharacterized protein</fullName>
    </submittedName>
</protein>
<keyword evidence="2" id="KW-1185">Reference proteome</keyword>